<dbReference type="Pfam" id="PF00196">
    <property type="entry name" value="GerE"/>
    <property type="match status" value="1"/>
</dbReference>
<evidence type="ECO:0000256" key="1">
    <source>
        <dbReference type="ARBA" id="ARBA00022553"/>
    </source>
</evidence>
<evidence type="ECO:0000313" key="9">
    <source>
        <dbReference type="Proteomes" id="UP000502260"/>
    </source>
</evidence>
<dbReference type="Proteomes" id="UP000502260">
    <property type="component" value="Chromosome"/>
</dbReference>
<dbReference type="PROSITE" id="PS00622">
    <property type="entry name" value="HTH_LUXR_1"/>
    <property type="match status" value="1"/>
</dbReference>
<protein>
    <submittedName>
        <fullName evidence="8">DNA-binding response regulator</fullName>
    </submittedName>
</protein>
<evidence type="ECO:0000259" key="7">
    <source>
        <dbReference type="PROSITE" id="PS50110"/>
    </source>
</evidence>
<dbReference type="KEGG" id="slac:SKTS_36390"/>
<dbReference type="InterPro" id="IPR016032">
    <property type="entry name" value="Sig_transdc_resp-reg_C-effctor"/>
</dbReference>
<evidence type="ECO:0000259" key="6">
    <source>
        <dbReference type="PROSITE" id="PS50043"/>
    </source>
</evidence>
<feature type="modified residue" description="4-aspartylphosphate" evidence="5">
    <location>
        <position position="56"/>
    </location>
</feature>
<dbReference type="SMART" id="SM00448">
    <property type="entry name" value="REC"/>
    <property type="match status" value="1"/>
</dbReference>
<keyword evidence="3 8" id="KW-0238">DNA-binding</keyword>
<dbReference type="InterPro" id="IPR011006">
    <property type="entry name" value="CheY-like_superfamily"/>
</dbReference>
<dbReference type="GO" id="GO:0006355">
    <property type="term" value="P:regulation of DNA-templated transcription"/>
    <property type="evidence" value="ECO:0007669"/>
    <property type="project" value="InterPro"/>
</dbReference>
<dbReference type="GO" id="GO:0003677">
    <property type="term" value="F:DNA binding"/>
    <property type="evidence" value="ECO:0007669"/>
    <property type="project" value="UniProtKB-KW"/>
</dbReference>
<evidence type="ECO:0000256" key="3">
    <source>
        <dbReference type="ARBA" id="ARBA00023125"/>
    </source>
</evidence>
<dbReference type="InterPro" id="IPR001789">
    <property type="entry name" value="Sig_transdc_resp-reg_receiver"/>
</dbReference>
<accession>A0A6F8VG04</accession>
<dbReference type="EMBL" id="AP022853">
    <property type="protein sequence ID" value="BCB28753.1"/>
    <property type="molecule type" value="Genomic_DNA"/>
</dbReference>
<gene>
    <name evidence="8" type="ORF">SKTS_36390</name>
</gene>
<feature type="domain" description="HTH luxR-type" evidence="6">
    <location>
        <begin position="139"/>
        <end position="204"/>
    </location>
</feature>
<name>A0A6F8VG04_9PROT</name>
<keyword evidence="9" id="KW-1185">Reference proteome</keyword>
<dbReference type="SUPFAM" id="SSF52172">
    <property type="entry name" value="CheY-like"/>
    <property type="match status" value="1"/>
</dbReference>
<dbReference type="CDD" id="cd06170">
    <property type="entry name" value="LuxR_C_like"/>
    <property type="match status" value="1"/>
</dbReference>
<feature type="domain" description="Response regulatory" evidence="7">
    <location>
        <begin position="4"/>
        <end position="119"/>
    </location>
</feature>
<dbReference type="CDD" id="cd17535">
    <property type="entry name" value="REC_NarL-like"/>
    <property type="match status" value="1"/>
</dbReference>
<keyword evidence="2" id="KW-0805">Transcription regulation</keyword>
<keyword evidence="1 5" id="KW-0597">Phosphoprotein</keyword>
<dbReference type="Pfam" id="PF00072">
    <property type="entry name" value="Response_reg"/>
    <property type="match status" value="1"/>
</dbReference>
<dbReference type="GO" id="GO:0000160">
    <property type="term" value="P:phosphorelay signal transduction system"/>
    <property type="evidence" value="ECO:0007669"/>
    <property type="project" value="InterPro"/>
</dbReference>
<evidence type="ECO:0000256" key="5">
    <source>
        <dbReference type="PROSITE-ProRule" id="PRU00169"/>
    </source>
</evidence>
<dbReference type="InterPro" id="IPR058245">
    <property type="entry name" value="NreC/VraR/RcsB-like_REC"/>
</dbReference>
<dbReference type="AlphaFoldDB" id="A0A6F8VG04"/>
<sequence length="218" mass="23884">MTVSVILVDDHPLFRKGLLHLLENRTDVSVAAQFANLGSVRQWLEQGGRADVALLDRTLGEENGLDLVPVLQRHRVKTIMLTMAEEDHEVRDAMEKGVDGYLLKSSEPDQIIQSVIAVTQGNSVFPAHVLQKIARGELGPSAVSKLSPRELEIVSYVARGLSNRGIGEILGLSENTVRNHLRSILEKLGFDNRVQVATFALEQGLAKPGDVVAKDQQP</sequence>
<evidence type="ECO:0000256" key="4">
    <source>
        <dbReference type="ARBA" id="ARBA00023163"/>
    </source>
</evidence>
<keyword evidence="4" id="KW-0804">Transcription</keyword>
<dbReference type="SUPFAM" id="SSF46894">
    <property type="entry name" value="C-terminal effector domain of the bipartite response regulators"/>
    <property type="match status" value="1"/>
</dbReference>
<evidence type="ECO:0000256" key="2">
    <source>
        <dbReference type="ARBA" id="ARBA00023015"/>
    </source>
</evidence>
<dbReference type="PROSITE" id="PS50110">
    <property type="entry name" value="RESPONSE_REGULATORY"/>
    <property type="match status" value="1"/>
</dbReference>
<reference evidence="9" key="1">
    <citation type="submission" date="2020-03" db="EMBL/GenBank/DDBJ databases">
        <title>Complete genome sequence of sulfur-oxidizing bacterium skT11.</title>
        <authorList>
            <person name="Kanda M."/>
            <person name="Kojima H."/>
            <person name="Fukui M."/>
        </authorList>
    </citation>
    <scope>NUCLEOTIDE SEQUENCE [LARGE SCALE GENOMIC DNA]</scope>
    <source>
        <strain evidence="9">skT11</strain>
    </source>
</reference>
<dbReference type="InterPro" id="IPR039420">
    <property type="entry name" value="WalR-like"/>
</dbReference>
<dbReference type="PROSITE" id="PS50043">
    <property type="entry name" value="HTH_LUXR_2"/>
    <property type="match status" value="1"/>
</dbReference>
<dbReference type="InterPro" id="IPR000792">
    <property type="entry name" value="Tscrpt_reg_LuxR_C"/>
</dbReference>
<dbReference type="RefSeq" id="WP_173068657.1">
    <property type="nucleotide sequence ID" value="NZ_AP022853.1"/>
</dbReference>
<dbReference type="PANTHER" id="PTHR43214">
    <property type="entry name" value="TWO-COMPONENT RESPONSE REGULATOR"/>
    <property type="match status" value="1"/>
</dbReference>
<dbReference type="SMART" id="SM00421">
    <property type="entry name" value="HTH_LUXR"/>
    <property type="match status" value="1"/>
</dbReference>
<dbReference type="PRINTS" id="PR00038">
    <property type="entry name" value="HTHLUXR"/>
</dbReference>
<organism evidence="8 9">
    <name type="scientific">Sulfurimicrobium lacus</name>
    <dbReference type="NCBI Taxonomy" id="2715678"/>
    <lineage>
        <taxon>Bacteria</taxon>
        <taxon>Pseudomonadati</taxon>
        <taxon>Pseudomonadota</taxon>
        <taxon>Betaproteobacteria</taxon>
        <taxon>Nitrosomonadales</taxon>
        <taxon>Sulfuricellaceae</taxon>
        <taxon>Sulfurimicrobium</taxon>
    </lineage>
</organism>
<dbReference type="Gene3D" id="3.40.50.2300">
    <property type="match status" value="1"/>
</dbReference>
<dbReference type="PANTHER" id="PTHR43214:SF41">
    <property type="entry name" value="NITRATE_NITRITE RESPONSE REGULATOR PROTEIN NARP"/>
    <property type="match status" value="1"/>
</dbReference>
<proteinExistence type="predicted"/>
<evidence type="ECO:0000313" key="8">
    <source>
        <dbReference type="EMBL" id="BCB28753.1"/>
    </source>
</evidence>